<feature type="transmembrane region" description="Helical" evidence="2">
    <location>
        <begin position="36"/>
        <end position="59"/>
    </location>
</feature>
<feature type="transmembrane region" description="Helical" evidence="2">
    <location>
        <begin position="436"/>
        <end position="454"/>
    </location>
</feature>
<dbReference type="EMBL" id="VBOR01000060">
    <property type="protein sequence ID" value="TMQ49192.1"/>
    <property type="molecule type" value="Genomic_DNA"/>
</dbReference>
<dbReference type="AlphaFoldDB" id="A0A538SCV2"/>
<evidence type="ECO:0000256" key="2">
    <source>
        <dbReference type="SAM" id="Phobius"/>
    </source>
</evidence>
<organism evidence="3 4">
    <name type="scientific">Eiseniibacteriota bacterium</name>
    <dbReference type="NCBI Taxonomy" id="2212470"/>
    <lineage>
        <taxon>Bacteria</taxon>
        <taxon>Candidatus Eiseniibacteriota</taxon>
    </lineage>
</organism>
<protein>
    <submittedName>
        <fullName evidence="3">YfhO family protein</fullName>
    </submittedName>
</protein>
<keyword evidence="2" id="KW-0812">Transmembrane</keyword>
<feature type="region of interest" description="Disordered" evidence="1">
    <location>
        <begin position="1"/>
        <end position="21"/>
    </location>
</feature>
<feature type="transmembrane region" description="Helical" evidence="2">
    <location>
        <begin position="461"/>
        <end position="478"/>
    </location>
</feature>
<feature type="transmembrane region" description="Helical" evidence="2">
    <location>
        <begin position="127"/>
        <end position="146"/>
    </location>
</feature>
<evidence type="ECO:0000313" key="3">
    <source>
        <dbReference type="EMBL" id="TMQ49192.1"/>
    </source>
</evidence>
<reference evidence="3 4" key="1">
    <citation type="journal article" date="2019" name="Nat. Microbiol.">
        <title>Mediterranean grassland soil C-N compound turnover is dependent on rainfall and depth, and is mediated by genomically divergent microorganisms.</title>
        <authorList>
            <person name="Diamond S."/>
            <person name="Andeer P.F."/>
            <person name="Li Z."/>
            <person name="Crits-Christoph A."/>
            <person name="Burstein D."/>
            <person name="Anantharaman K."/>
            <person name="Lane K.R."/>
            <person name="Thomas B.C."/>
            <person name="Pan C."/>
            <person name="Northen T.R."/>
            <person name="Banfield J.F."/>
        </authorList>
    </citation>
    <scope>NUCLEOTIDE SEQUENCE [LARGE SCALE GENOMIC DNA]</scope>
    <source>
        <strain evidence="3">WS_1</strain>
    </source>
</reference>
<feature type="transmembrane region" description="Helical" evidence="2">
    <location>
        <begin position="89"/>
        <end position="107"/>
    </location>
</feature>
<dbReference type="PANTHER" id="PTHR38454">
    <property type="entry name" value="INTEGRAL MEMBRANE PROTEIN-RELATED"/>
    <property type="match status" value="1"/>
</dbReference>
<comment type="caution">
    <text evidence="3">The sequence shown here is derived from an EMBL/GenBank/DDBJ whole genome shotgun (WGS) entry which is preliminary data.</text>
</comment>
<keyword evidence="2" id="KW-0472">Membrane</keyword>
<feature type="transmembrane region" description="Helical" evidence="2">
    <location>
        <begin position="384"/>
        <end position="405"/>
    </location>
</feature>
<keyword evidence="2" id="KW-1133">Transmembrane helix</keyword>
<dbReference type="PANTHER" id="PTHR38454:SF1">
    <property type="entry name" value="INTEGRAL MEMBRANE PROTEIN"/>
    <property type="match status" value="1"/>
</dbReference>
<feature type="transmembrane region" description="Helical" evidence="2">
    <location>
        <begin position="305"/>
        <end position="321"/>
    </location>
</feature>
<gene>
    <name evidence="3" type="ORF">E6K71_05480</name>
</gene>
<dbReference type="Pfam" id="PF09586">
    <property type="entry name" value="YfhO"/>
    <property type="match status" value="1"/>
</dbReference>
<evidence type="ECO:0000313" key="4">
    <source>
        <dbReference type="Proteomes" id="UP000316292"/>
    </source>
</evidence>
<name>A0A538SCV2_UNCEI</name>
<proteinExistence type="predicted"/>
<feature type="transmembrane region" description="Helical" evidence="2">
    <location>
        <begin position="281"/>
        <end position="298"/>
    </location>
</feature>
<sequence>MKRPSREPKGGAREERSRARAGTARDGEAAALFARWAWAIVALLVLVFFYPIVFGKVFLTPDSVAPAGFARVALDAWQHRHVYALWNPYHFLGMPSFGSLTFVPYVYPLDVVFGFLNKTLHFPDLTWLLAHYLLLALSMFALLRALGASPEGATLGAVVLALTPNLVAVGVFGHGSQIMTAAYLPLLLLLLDRFARRGSLLALSAFALAAALQLLRGHVQIVPTHEYSKLSVRGGGEGGGAGLTYATSWSFDPREILTFVIPSMFGFGGSTYWGSMPFTDYPNYMGIVALALAIYGALSWRGSVRWYLLALAGFALLMSFGKHFQPLYSLLYYHLPFFNKFRVPVMVLVLVQFATAALAAFGLTRALERPATAKEKDRDPGAPWIRAAWISAASGIAVVALLHAASGALVSGATRARPHFTADLARQALDMASLDAIKSGLLLGLGLLFIGFARRGKIRRTAAAIAVLAVVAVDLWTVDRKIMDPQLGSPEDYAGYFMETPEVTVLKSDSTLFRVYPLQWNDSRLAAYGIASVLGYHPAKPKLYQALADTAGIMSSMEMLRFLNVKYVLLDGKLPPSTPGVVLRHEGDINVYEIEGVLPRAYVVHRLKPVRDDAVALATIRTNGFNPAREALWTGNEPLPPMAEPAERDSVRVLRYDFNEAEFMVVTQAPGLFVLADQYDPDWQAAVDGKPATIHRVNYLMRGVLVEPGAHGIQFRYEPRALRTGIRISGASLLVTVLIAGAGLFQRRRRPSGPERTEPAGASA</sequence>
<accession>A0A538SCV2</accession>
<feature type="transmembrane region" description="Helical" evidence="2">
    <location>
        <begin position="341"/>
        <end position="363"/>
    </location>
</feature>
<feature type="transmembrane region" description="Helical" evidence="2">
    <location>
        <begin position="194"/>
        <end position="215"/>
    </location>
</feature>
<dbReference type="Proteomes" id="UP000316292">
    <property type="component" value="Unassembled WGS sequence"/>
</dbReference>
<dbReference type="InterPro" id="IPR018580">
    <property type="entry name" value="Uncharacterised_YfhO"/>
</dbReference>
<evidence type="ECO:0000256" key="1">
    <source>
        <dbReference type="SAM" id="MobiDB-lite"/>
    </source>
</evidence>
<feature type="transmembrane region" description="Helical" evidence="2">
    <location>
        <begin position="726"/>
        <end position="745"/>
    </location>
</feature>